<dbReference type="Proteomes" id="UP000235672">
    <property type="component" value="Unassembled WGS sequence"/>
</dbReference>
<accession>A0A2J6PWS1</accession>
<protein>
    <submittedName>
        <fullName evidence="2">Uncharacterized protein</fullName>
    </submittedName>
</protein>
<reference evidence="2 3" key="1">
    <citation type="submission" date="2016-05" db="EMBL/GenBank/DDBJ databases">
        <title>A degradative enzymes factory behind the ericoid mycorrhizal symbiosis.</title>
        <authorList>
            <consortium name="DOE Joint Genome Institute"/>
            <person name="Martino E."/>
            <person name="Morin E."/>
            <person name="Grelet G."/>
            <person name="Kuo A."/>
            <person name="Kohler A."/>
            <person name="Daghino S."/>
            <person name="Barry K."/>
            <person name="Choi C."/>
            <person name="Cichocki N."/>
            <person name="Clum A."/>
            <person name="Copeland A."/>
            <person name="Hainaut M."/>
            <person name="Haridas S."/>
            <person name="Labutti K."/>
            <person name="Lindquist E."/>
            <person name="Lipzen A."/>
            <person name="Khouja H.-R."/>
            <person name="Murat C."/>
            <person name="Ohm R."/>
            <person name="Olson A."/>
            <person name="Spatafora J."/>
            <person name="Veneault-Fourrey C."/>
            <person name="Henrissat B."/>
            <person name="Grigoriev I."/>
            <person name="Martin F."/>
            <person name="Perotto S."/>
        </authorList>
    </citation>
    <scope>NUCLEOTIDE SEQUENCE [LARGE SCALE GENOMIC DNA]</scope>
    <source>
        <strain evidence="2 3">UAMH 7357</strain>
    </source>
</reference>
<evidence type="ECO:0000256" key="1">
    <source>
        <dbReference type="SAM" id="Phobius"/>
    </source>
</evidence>
<sequence>MAQGRHYFLRDYFVFTYKDWKFTIRDESRLQQLLEKLEGEQKITRDKKLIKLWARVEVMRLIVNYLFNHGSDTTLNMASSDHVKQHGKFFHSSLQNNNRQKRRVYEMIILPRMIAAGMRLLPSPPFAHPFVDPQGQPTFATRRFFVSFFTMLYVVFGPAFISFCK</sequence>
<feature type="transmembrane region" description="Helical" evidence="1">
    <location>
        <begin position="144"/>
        <end position="164"/>
    </location>
</feature>
<dbReference type="EMBL" id="KZ613494">
    <property type="protein sequence ID" value="PMD18386.1"/>
    <property type="molecule type" value="Genomic_DNA"/>
</dbReference>
<keyword evidence="1" id="KW-0472">Membrane</keyword>
<dbReference type="AlphaFoldDB" id="A0A2J6PWS1"/>
<name>A0A2J6PWS1_9HELO</name>
<gene>
    <name evidence="2" type="ORF">NA56DRAFT_751350</name>
</gene>
<evidence type="ECO:0000313" key="2">
    <source>
        <dbReference type="EMBL" id="PMD18386.1"/>
    </source>
</evidence>
<organism evidence="2 3">
    <name type="scientific">Hyaloscypha hepaticicola</name>
    <dbReference type="NCBI Taxonomy" id="2082293"/>
    <lineage>
        <taxon>Eukaryota</taxon>
        <taxon>Fungi</taxon>
        <taxon>Dikarya</taxon>
        <taxon>Ascomycota</taxon>
        <taxon>Pezizomycotina</taxon>
        <taxon>Leotiomycetes</taxon>
        <taxon>Helotiales</taxon>
        <taxon>Hyaloscyphaceae</taxon>
        <taxon>Hyaloscypha</taxon>
    </lineage>
</organism>
<proteinExistence type="predicted"/>
<keyword evidence="3" id="KW-1185">Reference proteome</keyword>
<evidence type="ECO:0000313" key="3">
    <source>
        <dbReference type="Proteomes" id="UP000235672"/>
    </source>
</evidence>
<keyword evidence="1" id="KW-0812">Transmembrane</keyword>
<keyword evidence="1" id="KW-1133">Transmembrane helix</keyword>